<dbReference type="InterPro" id="IPR027797">
    <property type="entry name" value="PT-TG_dom"/>
</dbReference>
<feature type="compositionally biased region" description="Basic and acidic residues" evidence="3">
    <location>
        <begin position="202"/>
        <end position="215"/>
    </location>
</feature>
<dbReference type="AlphaFoldDB" id="I4H629"/>
<dbReference type="Pfam" id="PF14449">
    <property type="entry name" value="PT-TG"/>
    <property type="match status" value="1"/>
</dbReference>
<comment type="caution">
    <text evidence="7">The sequence shown here is derived from an EMBL/GenBank/DDBJ whole genome shotgun (WGS) entry which is preliminary data.</text>
</comment>
<evidence type="ECO:0000256" key="3">
    <source>
        <dbReference type="SAM" id="MobiDB-lite"/>
    </source>
</evidence>
<dbReference type="EMBL" id="CAIM01000208">
    <property type="protein sequence ID" value="CCI17503.1"/>
    <property type="molecule type" value="Genomic_DNA"/>
</dbReference>
<protein>
    <recommendedName>
        <fullName evidence="6">Pre-toxin TG domain-containing protein</fullName>
    </recommendedName>
</protein>
<evidence type="ECO:0000256" key="1">
    <source>
        <dbReference type="ARBA" id="ARBA00004613"/>
    </source>
</evidence>
<feature type="domain" description="Pre-toxin TG" evidence="6">
    <location>
        <begin position="51"/>
        <end position="100"/>
    </location>
</feature>
<feature type="region of interest" description="Disordered" evidence="3">
    <location>
        <begin position="151"/>
        <end position="182"/>
    </location>
</feature>
<keyword evidence="5" id="KW-0732">Signal</keyword>
<dbReference type="RefSeq" id="WP_004161653.1">
    <property type="nucleotide sequence ID" value="NZ_HE973351.1"/>
</dbReference>
<keyword evidence="2" id="KW-0964">Secreted</keyword>
<name>I4H629_MICAE</name>
<evidence type="ECO:0000256" key="2">
    <source>
        <dbReference type="ARBA" id="ARBA00022525"/>
    </source>
</evidence>
<proteinExistence type="predicted"/>
<evidence type="ECO:0000313" key="8">
    <source>
        <dbReference type="Proteomes" id="UP000003613"/>
    </source>
</evidence>
<gene>
    <name evidence="7" type="ORF">MICAF_2860009</name>
</gene>
<accession>I4H629</accession>
<evidence type="ECO:0000259" key="6">
    <source>
        <dbReference type="Pfam" id="PF14449"/>
    </source>
</evidence>
<dbReference type="Proteomes" id="UP000003613">
    <property type="component" value="Unassembled WGS sequence"/>
</dbReference>
<evidence type="ECO:0000256" key="4">
    <source>
        <dbReference type="SAM" id="Phobius"/>
    </source>
</evidence>
<feature type="region of interest" description="Disordered" evidence="3">
    <location>
        <begin position="202"/>
        <end position="259"/>
    </location>
</feature>
<evidence type="ECO:0000256" key="5">
    <source>
        <dbReference type="SAM" id="SignalP"/>
    </source>
</evidence>
<organism evidence="7 8">
    <name type="scientific">Microcystis aeruginosa PCC 9807</name>
    <dbReference type="NCBI Taxonomy" id="1160283"/>
    <lineage>
        <taxon>Bacteria</taxon>
        <taxon>Bacillati</taxon>
        <taxon>Cyanobacteriota</taxon>
        <taxon>Cyanophyceae</taxon>
        <taxon>Oscillatoriophycideae</taxon>
        <taxon>Chroococcales</taxon>
        <taxon>Microcystaceae</taxon>
        <taxon>Microcystis</taxon>
    </lineage>
</organism>
<feature type="signal peptide" evidence="5">
    <location>
        <begin position="1"/>
        <end position="24"/>
    </location>
</feature>
<feature type="chain" id="PRO_5003689973" description="Pre-toxin TG domain-containing protein" evidence="5">
    <location>
        <begin position="25"/>
        <end position="259"/>
    </location>
</feature>
<keyword evidence="4" id="KW-0812">Transmembrane</keyword>
<dbReference type="HOGENOM" id="CLU_1072881_0_0_3"/>
<reference evidence="7 8" key="1">
    <citation type="submission" date="2012-04" db="EMBL/GenBank/DDBJ databases">
        <authorList>
            <person name="Genoscope - CEA"/>
        </authorList>
    </citation>
    <scope>NUCLEOTIDE SEQUENCE [LARGE SCALE GENOMIC DNA]</scope>
    <source>
        <strain evidence="7 8">9807</strain>
    </source>
</reference>
<sequence length="259" mass="28330">MKKSTLVLLVFSVVLLFYSEPAMAHNCSGLQDCYQQSKLAALAAALIALLLSLLLDFSPIGYWKGLLEAITGRDILTGDKLAWWQRALNLVPGGKGARTAAKAVDEISDTAKAVNKVSDAAKVGEELGDSAKAAGKMEERAKAVNEVDDAAKGVHSRYRDETPVYKGHEPPRLGEAKPDPQAEGAHTLLRWDNVNQRVYQGREFDNKGQPVRDIDFTSPTFPNGTPRPEPDHLPPPHQHRWLPNRTGGTPSRSKKPEPL</sequence>
<feature type="compositionally biased region" description="Basic and acidic residues" evidence="3">
    <location>
        <begin position="151"/>
        <end position="180"/>
    </location>
</feature>
<keyword evidence="4" id="KW-0472">Membrane</keyword>
<evidence type="ECO:0000313" key="7">
    <source>
        <dbReference type="EMBL" id="CCI17503.1"/>
    </source>
</evidence>
<dbReference type="GO" id="GO:0005576">
    <property type="term" value="C:extracellular region"/>
    <property type="evidence" value="ECO:0007669"/>
    <property type="project" value="UniProtKB-SubCell"/>
</dbReference>
<comment type="subcellular location">
    <subcellularLocation>
        <location evidence="1">Secreted</location>
    </subcellularLocation>
</comment>
<keyword evidence="4" id="KW-1133">Transmembrane helix</keyword>
<feature type="transmembrane region" description="Helical" evidence="4">
    <location>
        <begin position="39"/>
        <end position="57"/>
    </location>
</feature>